<keyword evidence="8" id="KW-0520">NAD</keyword>
<evidence type="ECO:0000256" key="2">
    <source>
        <dbReference type="ARBA" id="ARBA00004496"/>
    </source>
</evidence>
<evidence type="ECO:0000256" key="1">
    <source>
        <dbReference type="ARBA" id="ARBA00001974"/>
    </source>
</evidence>
<dbReference type="PANTHER" id="PTHR43429:SF3">
    <property type="entry name" value="NITRITE REDUCTASE [NAD(P)H]"/>
    <property type="match status" value="1"/>
</dbReference>
<dbReference type="InterPro" id="IPR023753">
    <property type="entry name" value="FAD/NAD-binding_dom"/>
</dbReference>
<keyword evidence="7" id="KW-0560">Oxidoreductase</keyword>
<evidence type="ECO:0000256" key="8">
    <source>
        <dbReference type="ARBA" id="ARBA00023027"/>
    </source>
</evidence>
<dbReference type="Proteomes" id="UP001446205">
    <property type="component" value="Unassembled WGS sequence"/>
</dbReference>
<keyword evidence="5" id="KW-0285">Flavoprotein</keyword>
<feature type="domain" description="Rubredoxin binding" evidence="10">
    <location>
        <begin position="308"/>
        <end position="377"/>
    </location>
</feature>
<evidence type="ECO:0000256" key="5">
    <source>
        <dbReference type="ARBA" id="ARBA00022630"/>
    </source>
</evidence>
<dbReference type="Gene3D" id="3.50.50.60">
    <property type="entry name" value="FAD/NAD(P)-binding domain"/>
    <property type="match status" value="2"/>
</dbReference>
<dbReference type="EMBL" id="JBBPCO010000006">
    <property type="protein sequence ID" value="MEK8089661.1"/>
    <property type="molecule type" value="Genomic_DNA"/>
</dbReference>
<dbReference type="SUPFAM" id="SSF51905">
    <property type="entry name" value="FAD/NAD(P)-binding domain"/>
    <property type="match status" value="1"/>
</dbReference>
<evidence type="ECO:0000256" key="6">
    <source>
        <dbReference type="ARBA" id="ARBA00022827"/>
    </source>
</evidence>
<dbReference type="Pfam" id="PF18113">
    <property type="entry name" value="Rbx_binding"/>
    <property type="match status" value="1"/>
</dbReference>
<evidence type="ECO:0000259" key="10">
    <source>
        <dbReference type="Pfam" id="PF18113"/>
    </source>
</evidence>
<evidence type="ECO:0000313" key="11">
    <source>
        <dbReference type="EMBL" id="MEK8089661.1"/>
    </source>
</evidence>
<sequence length="383" mass="40535">MHTRPVVIVGGGLAAYTVARELRKLDPVRPVTLVSADSGDYYSKPMLSNALDQRITPEALVRNTAQEQAKALNIRVLSHCQVIAIDRGAKRLLTSAGALDYGALVLAVGAEAGGADQAAAAGSSGFAINHLDDYRRFRGALSPGKRVLIIGAGLVGCEFANDLAATGHAVTLLESGEHILGRLIPTPLAEHLQKALQGVGVRMHCRTKVQSINQVATGIEVALGSGERIEADLLLWATGLRPRLELARDCGLETGKGIRVNRFLATEDPQIFALGDCAEVDGQVLPFVLPLMHQARALAATLSGTPRALSLPALPIILKTPACPIVVVPPLTGQNGTWRAIETNPDGMRFDFVDAQGQLVGFALSGRACEAKRQLAARIPAWM</sequence>
<comment type="subcellular location">
    <subcellularLocation>
        <location evidence="2">Cytoplasm</location>
    </subcellularLocation>
</comment>
<dbReference type="InterPro" id="IPR050260">
    <property type="entry name" value="FAD-bd_OxRdtase"/>
</dbReference>
<evidence type="ECO:0000259" key="9">
    <source>
        <dbReference type="Pfam" id="PF07992"/>
    </source>
</evidence>
<accession>A0ABU9D812</accession>
<comment type="cofactor">
    <cofactor evidence="1">
        <name>FAD</name>
        <dbReference type="ChEBI" id="CHEBI:57692"/>
    </cofactor>
</comment>
<dbReference type="RefSeq" id="WP_341370714.1">
    <property type="nucleotide sequence ID" value="NZ_JBBPCO010000006.1"/>
</dbReference>
<protein>
    <submittedName>
        <fullName evidence="11">FAD-dependent oxidoreductase</fullName>
    </submittedName>
</protein>
<reference evidence="11 12" key="1">
    <citation type="submission" date="2024-04" db="EMBL/GenBank/DDBJ databases">
        <authorList>
            <person name="Abashina T."/>
            <person name="Shaikin A."/>
        </authorList>
    </citation>
    <scope>NUCLEOTIDE SEQUENCE [LARGE SCALE GENOMIC DNA]</scope>
    <source>
        <strain evidence="11 12">AAFK</strain>
    </source>
</reference>
<gene>
    <name evidence="11" type="ORF">WOB96_07760</name>
</gene>
<keyword evidence="4" id="KW-0963">Cytoplasm</keyword>
<proteinExistence type="inferred from homology"/>
<keyword evidence="6" id="KW-0274">FAD</keyword>
<dbReference type="InterPro" id="IPR041364">
    <property type="entry name" value="Rbx-bd"/>
</dbReference>
<dbReference type="Gene3D" id="3.30.390.120">
    <property type="match status" value="1"/>
</dbReference>
<evidence type="ECO:0000313" key="12">
    <source>
        <dbReference type="Proteomes" id="UP001446205"/>
    </source>
</evidence>
<evidence type="ECO:0000256" key="4">
    <source>
        <dbReference type="ARBA" id="ARBA00022490"/>
    </source>
</evidence>
<evidence type="ECO:0000256" key="3">
    <source>
        <dbReference type="ARBA" id="ARBA00006442"/>
    </source>
</evidence>
<keyword evidence="12" id="KW-1185">Reference proteome</keyword>
<evidence type="ECO:0000256" key="7">
    <source>
        <dbReference type="ARBA" id="ARBA00023002"/>
    </source>
</evidence>
<comment type="similarity">
    <text evidence="3">Belongs to the FAD-dependent oxidoreductase family.</text>
</comment>
<name>A0ABU9D812_9PROT</name>
<feature type="domain" description="FAD/NAD(P)-binding" evidence="9">
    <location>
        <begin position="6"/>
        <end position="286"/>
    </location>
</feature>
<organism evidence="11 12">
    <name type="scientific">Thermithiobacillus plumbiphilus</name>
    <dbReference type="NCBI Taxonomy" id="1729899"/>
    <lineage>
        <taxon>Bacteria</taxon>
        <taxon>Pseudomonadati</taxon>
        <taxon>Pseudomonadota</taxon>
        <taxon>Acidithiobacillia</taxon>
        <taxon>Acidithiobacillales</taxon>
        <taxon>Thermithiobacillaceae</taxon>
        <taxon>Thermithiobacillus</taxon>
    </lineage>
</organism>
<dbReference type="InterPro" id="IPR036188">
    <property type="entry name" value="FAD/NAD-bd_sf"/>
</dbReference>
<dbReference type="PRINTS" id="PR00411">
    <property type="entry name" value="PNDRDTASEI"/>
</dbReference>
<comment type="caution">
    <text evidence="11">The sequence shown here is derived from an EMBL/GenBank/DDBJ whole genome shotgun (WGS) entry which is preliminary data.</text>
</comment>
<dbReference type="PRINTS" id="PR00368">
    <property type="entry name" value="FADPNR"/>
</dbReference>
<dbReference type="PANTHER" id="PTHR43429">
    <property type="entry name" value="PYRIDINE NUCLEOTIDE-DISULFIDE OXIDOREDUCTASE DOMAIN-CONTAINING"/>
    <property type="match status" value="1"/>
</dbReference>
<dbReference type="Pfam" id="PF07992">
    <property type="entry name" value="Pyr_redox_2"/>
    <property type="match status" value="1"/>
</dbReference>